<evidence type="ECO:0000313" key="3">
    <source>
        <dbReference type="EMBL" id="RHY26564.1"/>
    </source>
</evidence>
<keyword evidence="2" id="KW-0472">Membrane</keyword>
<keyword evidence="2" id="KW-0812">Transmembrane</keyword>
<protein>
    <submittedName>
        <fullName evidence="3">Uncharacterized protein</fullName>
    </submittedName>
</protein>
<gene>
    <name evidence="3" type="ORF">DYB32_007494</name>
</gene>
<dbReference type="Proteomes" id="UP000285060">
    <property type="component" value="Unassembled WGS sequence"/>
</dbReference>
<feature type="transmembrane region" description="Helical" evidence="2">
    <location>
        <begin position="20"/>
        <end position="39"/>
    </location>
</feature>
<organism evidence="3 4">
    <name type="scientific">Aphanomyces invadans</name>
    <dbReference type="NCBI Taxonomy" id="157072"/>
    <lineage>
        <taxon>Eukaryota</taxon>
        <taxon>Sar</taxon>
        <taxon>Stramenopiles</taxon>
        <taxon>Oomycota</taxon>
        <taxon>Saprolegniomycetes</taxon>
        <taxon>Saprolegniales</taxon>
        <taxon>Verrucalvaceae</taxon>
        <taxon>Aphanomyces</taxon>
    </lineage>
</organism>
<proteinExistence type="predicted"/>
<sequence length="87" mass="9477">MSATPRLRNLTIGNDLAGVRTLIVVLAVLVVGLILYGAYQTKRATNILRQRRESTADTSVEYEIETPKSTTDSAAVPVEIESHKPPV</sequence>
<reference evidence="3 4" key="1">
    <citation type="submission" date="2018-08" db="EMBL/GenBank/DDBJ databases">
        <title>Aphanomyces genome sequencing and annotation.</title>
        <authorList>
            <person name="Minardi D."/>
            <person name="Oidtmann B."/>
            <person name="Van Der Giezen M."/>
            <person name="Studholme D.J."/>
        </authorList>
    </citation>
    <scope>NUCLEOTIDE SEQUENCE [LARGE SCALE GENOMIC DNA]</scope>
    <source>
        <strain evidence="3 4">NJM0002</strain>
    </source>
</reference>
<dbReference type="EMBL" id="QUSY01000966">
    <property type="protein sequence ID" value="RHY26564.1"/>
    <property type="molecule type" value="Genomic_DNA"/>
</dbReference>
<evidence type="ECO:0000313" key="4">
    <source>
        <dbReference type="Proteomes" id="UP000285060"/>
    </source>
</evidence>
<evidence type="ECO:0000256" key="2">
    <source>
        <dbReference type="SAM" id="Phobius"/>
    </source>
</evidence>
<feature type="region of interest" description="Disordered" evidence="1">
    <location>
        <begin position="65"/>
        <end position="87"/>
    </location>
</feature>
<accession>A0A418ANM8</accession>
<keyword evidence="2" id="KW-1133">Transmembrane helix</keyword>
<dbReference type="AlphaFoldDB" id="A0A418ANM8"/>
<evidence type="ECO:0000256" key="1">
    <source>
        <dbReference type="SAM" id="MobiDB-lite"/>
    </source>
</evidence>
<keyword evidence="4" id="KW-1185">Reference proteome</keyword>
<comment type="caution">
    <text evidence="3">The sequence shown here is derived from an EMBL/GenBank/DDBJ whole genome shotgun (WGS) entry which is preliminary data.</text>
</comment>
<name>A0A418ANM8_9STRA</name>